<dbReference type="PANTHER" id="PTHR30347">
    <property type="entry name" value="POTASSIUM CHANNEL RELATED"/>
    <property type="match status" value="1"/>
</dbReference>
<dbReference type="InterPro" id="IPR011066">
    <property type="entry name" value="MscS_channel_C_sf"/>
</dbReference>
<dbReference type="InterPro" id="IPR036388">
    <property type="entry name" value="WH-like_DNA-bd_sf"/>
</dbReference>
<dbReference type="GO" id="GO:0055085">
    <property type="term" value="P:transmembrane transport"/>
    <property type="evidence" value="ECO:0007669"/>
    <property type="project" value="InterPro"/>
</dbReference>
<dbReference type="Gene3D" id="1.10.10.10">
    <property type="entry name" value="Winged helix-like DNA-binding domain superfamily/Winged helix DNA-binding domain"/>
    <property type="match status" value="1"/>
</dbReference>
<feature type="transmembrane region" description="Helical" evidence="7">
    <location>
        <begin position="302"/>
        <end position="320"/>
    </location>
</feature>
<dbReference type="SUPFAM" id="SSF46785">
    <property type="entry name" value="Winged helix' DNA-binding domain"/>
    <property type="match status" value="1"/>
</dbReference>
<dbReference type="PROSITE" id="PS50186">
    <property type="entry name" value="DEP"/>
    <property type="match status" value="1"/>
</dbReference>
<feature type="transmembrane region" description="Helical" evidence="7">
    <location>
        <begin position="237"/>
        <end position="255"/>
    </location>
</feature>
<sequence length="651" mass="73371">MEHSILSLEAIVPKSLMTRLAGLRGVMIFCLAGLLVFNLVLQPVAAELASPPPQAGVVVDGRILFKLGDIDGFTAESRANLANNLLQQAIQDADVDQPIPVTIVQRDELTTIRIKNRHLLTVTKGEVMMGVTASEQAEEWVAVLRKSLRQAQQERRPNYYREVMGKALIALSVTIALITAMQWLRRWWSRQWTRRFGQLSYRRRLLLLLLLCLQYGLGLACLFYICELFPRARIGRYRVFWFLGEIFSNPLLTVGGSAYSLLDVTKLILLTGALVLASRSLTAIVKSRVLQTLVPDRGMQDAIATVMQFGLTGLGLFILLQAWGIDLRALAIFASVLGVGLGFGLQNIANNFISGWILLIERPVQVGDFIKLGDLMGTVERIGPRSTEIRTPDRVSIIVPNAELVESRVVNWSHHHPVSRLHLPLGVAYGSSIELVHKAVIEAAQAHPEVLRHPQPRLRFLGFGDSSLDFDLMVWLRDPRHQFDLKSDVYYLLEANLNRYQIEIPFPQRDLNLRTPELQSMMANLPVVDRPVAESVVEPTHKNLLADVRHYSAILQTPKSVTEDEIGQLIQQMRGPEGVSIQDRRFRLTVHPKCFVGSEAVTWIVDTQKATREAAVQIGQLLVELGIVHHVTDEHAFRDEYLFYRFYDDEM</sequence>
<feature type="transmembrane region" description="Helical" evidence="7">
    <location>
        <begin position="205"/>
        <end position="225"/>
    </location>
</feature>
<dbReference type="CDD" id="cd04371">
    <property type="entry name" value="DEP"/>
    <property type="match status" value="1"/>
</dbReference>
<feature type="transmembrane region" description="Helical" evidence="7">
    <location>
        <begin position="327"/>
        <end position="345"/>
    </location>
</feature>
<organism evidence="9 10">
    <name type="scientific">Romeriopsis navalis LEGE 11480</name>
    <dbReference type="NCBI Taxonomy" id="2777977"/>
    <lineage>
        <taxon>Bacteria</taxon>
        <taxon>Bacillati</taxon>
        <taxon>Cyanobacteriota</taxon>
        <taxon>Cyanophyceae</taxon>
        <taxon>Leptolyngbyales</taxon>
        <taxon>Leptolyngbyaceae</taxon>
        <taxon>Romeriopsis</taxon>
        <taxon>Romeriopsis navalis</taxon>
    </lineage>
</organism>
<comment type="subcellular location">
    <subcellularLocation>
        <location evidence="1">Cell membrane</location>
        <topology evidence="1">Multi-pass membrane protein</topology>
    </subcellularLocation>
</comment>
<dbReference type="GO" id="GO:0005886">
    <property type="term" value="C:plasma membrane"/>
    <property type="evidence" value="ECO:0007669"/>
    <property type="project" value="UniProtKB-SubCell"/>
</dbReference>
<dbReference type="PANTHER" id="PTHR30347:SF1">
    <property type="entry name" value="MECHANOSENSITIVE CHANNEL MSCK"/>
    <property type="match status" value="1"/>
</dbReference>
<dbReference type="InterPro" id="IPR023408">
    <property type="entry name" value="MscS_beta-dom_sf"/>
</dbReference>
<accession>A0A928VJ62</accession>
<dbReference type="SUPFAM" id="SSF82689">
    <property type="entry name" value="Mechanosensitive channel protein MscS (YggB), C-terminal domain"/>
    <property type="match status" value="1"/>
</dbReference>
<keyword evidence="5 7" id="KW-1133">Transmembrane helix</keyword>
<evidence type="ECO:0000256" key="6">
    <source>
        <dbReference type="ARBA" id="ARBA00023136"/>
    </source>
</evidence>
<comment type="caution">
    <text evidence="9">The sequence shown here is derived from an EMBL/GenBank/DDBJ whole genome shotgun (WGS) entry which is preliminary data.</text>
</comment>
<evidence type="ECO:0000313" key="10">
    <source>
        <dbReference type="Proteomes" id="UP000625316"/>
    </source>
</evidence>
<evidence type="ECO:0000256" key="5">
    <source>
        <dbReference type="ARBA" id="ARBA00022989"/>
    </source>
</evidence>
<dbReference type="EMBL" id="JADEXQ010000006">
    <property type="protein sequence ID" value="MBE9028718.1"/>
    <property type="molecule type" value="Genomic_DNA"/>
</dbReference>
<dbReference type="Gene3D" id="1.10.287.1260">
    <property type="match status" value="1"/>
</dbReference>
<dbReference type="Pfam" id="PF21082">
    <property type="entry name" value="MS_channel_3rd"/>
    <property type="match status" value="1"/>
</dbReference>
<comment type="similarity">
    <text evidence="2">Belongs to the MscS (TC 1.A.23) family.</text>
</comment>
<dbReference type="InterPro" id="IPR011014">
    <property type="entry name" value="MscS_channel_TM-2"/>
</dbReference>
<dbReference type="Gene3D" id="3.30.70.100">
    <property type="match status" value="1"/>
</dbReference>
<dbReference type="Gene3D" id="2.30.30.60">
    <property type="match status" value="1"/>
</dbReference>
<dbReference type="InterPro" id="IPR052702">
    <property type="entry name" value="MscS-like_channel"/>
</dbReference>
<reference evidence="9" key="1">
    <citation type="submission" date="2020-10" db="EMBL/GenBank/DDBJ databases">
        <authorList>
            <person name="Castelo-Branco R."/>
            <person name="Eusebio N."/>
            <person name="Adriana R."/>
            <person name="Vieira A."/>
            <person name="Brugerolle De Fraissinette N."/>
            <person name="Rezende De Castro R."/>
            <person name="Schneider M.P."/>
            <person name="Vasconcelos V."/>
            <person name="Leao P.N."/>
        </authorList>
    </citation>
    <scope>NUCLEOTIDE SEQUENCE</scope>
    <source>
        <strain evidence="9">LEGE 11480</strain>
    </source>
</reference>
<feature type="transmembrane region" description="Helical" evidence="7">
    <location>
        <begin position="21"/>
        <end position="41"/>
    </location>
</feature>
<feature type="domain" description="DEP" evidence="8">
    <location>
        <begin position="575"/>
        <end position="648"/>
    </location>
</feature>
<evidence type="ECO:0000256" key="4">
    <source>
        <dbReference type="ARBA" id="ARBA00022692"/>
    </source>
</evidence>
<gene>
    <name evidence="9" type="ORF">IQ266_02960</name>
</gene>
<dbReference type="SUPFAM" id="SSF50182">
    <property type="entry name" value="Sm-like ribonucleoproteins"/>
    <property type="match status" value="1"/>
</dbReference>
<dbReference type="GO" id="GO:0035556">
    <property type="term" value="P:intracellular signal transduction"/>
    <property type="evidence" value="ECO:0007669"/>
    <property type="project" value="InterPro"/>
</dbReference>
<dbReference type="InterPro" id="IPR006686">
    <property type="entry name" value="MscS_channel_CS"/>
</dbReference>
<evidence type="ECO:0000256" key="1">
    <source>
        <dbReference type="ARBA" id="ARBA00004651"/>
    </source>
</evidence>
<dbReference type="AlphaFoldDB" id="A0A928VJ62"/>
<dbReference type="SUPFAM" id="SSF82861">
    <property type="entry name" value="Mechanosensitive channel protein MscS (YggB), transmembrane region"/>
    <property type="match status" value="1"/>
</dbReference>
<evidence type="ECO:0000256" key="7">
    <source>
        <dbReference type="SAM" id="Phobius"/>
    </source>
</evidence>
<dbReference type="Pfam" id="PF00610">
    <property type="entry name" value="DEP"/>
    <property type="match status" value="1"/>
</dbReference>
<dbReference type="InterPro" id="IPR006685">
    <property type="entry name" value="MscS_channel_2nd"/>
</dbReference>
<dbReference type="InterPro" id="IPR049278">
    <property type="entry name" value="MS_channel_C"/>
</dbReference>
<dbReference type="Proteomes" id="UP000625316">
    <property type="component" value="Unassembled WGS sequence"/>
</dbReference>
<proteinExistence type="inferred from homology"/>
<keyword evidence="4 7" id="KW-0812">Transmembrane</keyword>
<evidence type="ECO:0000256" key="3">
    <source>
        <dbReference type="ARBA" id="ARBA00022475"/>
    </source>
</evidence>
<dbReference type="InterPro" id="IPR010920">
    <property type="entry name" value="LSM_dom_sf"/>
</dbReference>
<evidence type="ECO:0000313" key="9">
    <source>
        <dbReference type="EMBL" id="MBE9028718.1"/>
    </source>
</evidence>
<feature type="transmembrane region" description="Helical" evidence="7">
    <location>
        <begin position="163"/>
        <end position="184"/>
    </location>
</feature>
<name>A0A928VJ62_9CYAN</name>
<keyword evidence="3" id="KW-1003">Cell membrane</keyword>
<dbReference type="InterPro" id="IPR036390">
    <property type="entry name" value="WH_DNA-bd_sf"/>
</dbReference>
<dbReference type="SMART" id="SM00049">
    <property type="entry name" value="DEP"/>
    <property type="match status" value="1"/>
</dbReference>
<evidence type="ECO:0000259" key="8">
    <source>
        <dbReference type="PROSITE" id="PS50186"/>
    </source>
</evidence>
<dbReference type="InterPro" id="IPR000591">
    <property type="entry name" value="DEP_dom"/>
</dbReference>
<dbReference type="PROSITE" id="PS01246">
    <property type="entry name" value="UPF0003"/>
    <property type="match status" value="1"/>
</dbReference>
<keyword evidence="6 7" id="KW-0472">Membrane</keyword>
<evidence type="ECO:0000256" key="2">
    <source>
        <dbReference type="ARBA" id="ARBA00008017"/>
    </source>
</evidence>
<protein>
    <submittedName>
        <fullName evidence="9">Mechanosensitive ion channel</fullName>
    </submittedName>
</protein>
<keyword evidence="10" id="KW-1185">Reference proteome</keyword>
<dbReference type="Pfam" id="PF00924">
    <property type="entry name" value="MS_channel_2nd"/>
    <property type="match status" value="1"/>
</dbReference>